<evidence type="ECO:0000256" key="9">
    <source>
        <dbReference type="ARBA" id="ARBA00022801"/>
    </source>
</evidence>
<protein>
    <recommendedName>
        <fullName evidence="4">ribonuclease Z</fullName>
        <ecNumber evidence="4">3.1.26.11</ecNumber>
    </recommendedName>
</protein>
<evidence type="ECO:0000256" key="3">
    <source>
        <dbReference type="ARBA" id="ARBA00007823"/>
    </source>
</evidence>
<name>A0A4V1IZJ5_ROZAC</name>
<dbReference type="InterPro" id="IPR027794">
    <property type="entry name" value="tRNase_Z_dom"/>
</dbReference>
<keyword evidence="10" id="KW-0862">Zinc</keyword>
<dbReference type="InterPro" id="IPR047151">
    <property type="entry name" value="RNZ2-like"/>
</dbReference>
<keyword evidence="5" id="KW-0819">tRNA processing</keyword>
<dbReference type="Gene3D" id="3.60.15.10">
    <property type="entry name" value="Ribonuclease Z/Hydroxyacylglutathione hydrolase-like"/>
    <property type="match status" value="2"/>
</dbReference>
<evidence type="ECO:0000313" key="12">
    <source>
        <dbReference type="EMBL" id="RKP18279.1"/>
    </source>
</evidence>
<dbReference type="EMBL" id="ML005506">
    <property type="protein sequence ID" value="RKP18279.1"/>
    <property type="molecule type" value="Genomic_DNA"/>
</dbReference>
<comment type="similarity">
    <text evidence="3">Belongs to the RNase Z family.</text>
</comment>
<dbReference type="Pfam" id="PF13691">
    <property type="entry name" value="Lactamase_B_4"/>
    <property type="match status" value="1"/>
</dbReference>
<dbReference type="PANTHER" id="PTHR12553:SF49">
    <property type="entry name" value="ZINC PHOSPHODIESTERASE ELAC PROTEIN 2"/>
    <property type="match status" value="1"/>
</dbReference>
<dbReference type="Pfam" id="PF23023">
    <property type="entry name" value="Anti-Pycsar_Apyc1"/>
    <property type="match status" value="1"/>
</dbReference>
<evidence type="ECO:0000256" key="1">
    <source>
        <dbReference type="ARBA" id="ARBA00000402"/>
    </source>
</evidence>
<reference evidence="13" key="1">
    <citation type="journal article" date="2018" name="Nat. Microbiol.">
        <title>Leveraging single-cell genomics to expand the fungal tree of life.</title>
        <authorList>
            <person name="Ahrendt S.R."/>
            <person name="Quandt C.A."/>
            <person name="Ciobanu D."/>
            <person name="Clum A."/>
            <person name="Salamov A."/>
            <person name="Andreopoulos B."/>
            <person name="Cheng J.F."/>
            <person name="Woyke T."/>
            <person name="Pelin A."/>
            <person name="Henrissat B."/>
            <person name="Reynolds N.K."/>
            <person name="Benny G.L."/>
            <person name="Smith M.E."/>
            <person name="James T.Y."/>
            <person name="Grigoriev I.V."/>
        </authorList>
    </citation>
    <scope>NUCLEOTIDE SEQUENCE [LARGE SCALE GENOMIC DNA]</scope>
    <source>
        <strain evidence="13">CSF55</strain>
    </source>
</reference>
<evidence type="ECO:0000256" key="8">
    <source>
        <dbReference type="ARBA" id="ARBA00022759"/>
    </source>
</evidence>
<evidence type="ECO:0000256" key="6">
    <source>
        <dbReference type="ARBA" id="ARBA00022722"/>
    </source>
</evidence>
<comment type="cofactor">
    <cofactor evidence="2">
        <name>Zn(2+)</name>
        <dbReference type="ChEBI" id="CHEBI:29105"/>
    </cofactor>
</comment>
<dbReference type="GO" id="GO:0005739">
    <property type="term" value="C:mitochondrion"/>
    <property type="evidence" value="ECO:0007669"/>
    <property type="project" value="TreeGrafter"/>
</dbReference>
<feature type="domain" description="tRNase Z endonuclease" evidence="11">
    <location>
        <begin position="7"/>
        <end position="65"/>
    </location>
</feature>
<dbReference type="SUPFAM" id="SSF56281">
    <property type="entry name" value="Metallo-hydrolase/oxidoreductase"/>
    <property type="match status" value="2"/>
</dbReference>
<dbReference type="CDD" id="cd07718">
    <property type="entry name" value="RNaseZ_ELAC1_ELAC2-C-term-like_MBL-fold"/>
    <property type="match status" value="1"/>
</dbReference>
<sequence length="727" mass="82483">MKSFLKVIGTGTGDSTPSFLLFFDQQRYLFNCGEGLQRLFTQHKFRFGKLGHIFLTQLSWESFGGLPGAILTVSDQGFPGFELWGPYGLHHVVHSLRSFVMRPNFVVTLKEIAEDDVREFKDENITMKLVKIISTQTSNKGSVEKPKISKKGFFSPAVNDVLKNSFEAIMSKQKESLNSGPGKYSVDKSNALGVPINQRRKLIDGESIVLENGTVVKPSDVILPQKPGKVFVVYACPSTDYIPDLELKKNLFHINGVEADLVIHITPEHVMKDPRYLAIVSQHRGSQHMCIHESLSDKPFIFPDFENYHHEKFDKIDTLIHTPLWSDVSPLKAKEDIIPNEKLKIAKTSTIFHFEPKVYLDESEEVQGKQLKLANMLDNILLNLDQKESVVTFFGTGSCIPSKYRNVTSIYVRIKSFEFLFDCGEGTLGQMVRHFGCSRKSALLSPSNDIKVEFSQLEGVDKKLLSIRCIFITHMHADHHLGLIRIISNRQKVLKMLVKPSEIPKLTIVGPGQLKTWLDQFNLVIDYSNIYEFIDVNQFVQNNNSCSTSGLSIDAIKAIHCPSSYSYIISVEDSIKIAFSGDSRPNPEFSKAAKGADLLIHEATFENSLQDHAIKKGHSTIQEAFDVANEMNAKYLILTHFSQRYQKVHDTYKLLDSTNTFDIPYFLASDLTTWNSDLLINERNVELHRKIRSFIDEKEKEKSINSQIPVQNDNKNKKLKKTQTVLQ</sequence>
<evidence type="ECO:0000256" key="2">
    <source>
        <dbReference type="ARBA" id="ARBA00001947"/>
    </source>
</evidence>
<evidence type="ECO:0000256" key="5">
    <source>
        <dbReference type="ARBA" id="ARBA00022694"/>
    </source>
</evidence>
<dbReference type="InterPro" id="IPR036866">
    <property type="entry name" value="RibonucZ/Hydroxyglut_hydro"/>
</dbReference>
<dbReference type="GO" id="GO:1990180">
    <property type="term" value="P:mitochondrial tRNA 3'-end processing"/>
    <property type="evidence" value="ECO:0007669"/>
    <property type="project" value="TreeGrafter"/>
</dbReference>
<proteinExistence type="inferred from homology"/>
<organism evidence="12 13">
    <name type="scientific">Rozella allomycis (strain CSF55)</name>
    <dbReference type="NCBI Taxonomy" id="988480"/>
    <lineage>
        <taxon>Eukaryota</taxon>
        <taxon>Fungi</taxon>
        <taxon>Fungi incertae sedis</taxon>
        <taxon>Cryptomycota</taxon>
        <taxon>Cryptomycota incertae sedis</taxon>
        <taxon>Rozella</taxon>
    </lineage>
</organism>
<dbReference type="GO" id="GO:0046872">
    <property type="term" value="F:metal ion binding"/>
    <property type="evidence" value="ECO:0007669"/>
    <property type="project" value="UniProtKB-KW"/>
</dbReference>
<dbReference type="Proteomes" id="UP000281549">
    <property type="component" value="Unassembled WGS sequence"/>
</dbReference>
<keyword evidence="9 12" id="KW-0378">Hydrolase</keyword>
<gene>
    <name evidence="12" type="ORF">ROZALSC1DRAFT_30008</name>
</gene>
<accession>A0A4V1IZJ5</accession>
<dbReference type="EC" id="3.1.26.11" evidence="4"/>
<dbReference type="GO" id="GO:0042781">
    <property type="term" value="F:3'-tRNA processing endoribonuclease activity"/>
    <property type="evidence" value="ECO:0007669"/>
    <property type="project" value="UniProtKB-EC"/>
</dbReference>
<evidence type="ECO:0000313" key="13">
    <source>
        <dbReference type="Proteomes" id="UP000281549"/>
    </source>
</evidence>
<evidence type="ECO:0000256" key="7">
    <source>
        <dbReference type="ARBA" id="ARBA00022723"/>
    </source>
</evidence>
<evidence type="ECO:0000256" key="10">
    <source>
        <dbReference type="ARBA" id="ARBA00022833"/>
    </source>
</evidence>
<evidence type="ECO:0000259" key="11">
    <source>
        <dbReference type="Pfam" id="PF13691"/>
    </source>
</evidence>
<dbReference type="AlphaFoldDB" id="A0A4V1IZJ5"/>
<dbReference type="PANTHER" id="PTHR12553">
    <property type="entry name" value="ZINC PHOSPHODIESTERASE ELAC PROTEIN 2"/>
    <property type="match status" value="1"/>
</dbReference>
<keyword evidence="8" id="KW-0255">Endonuclease</keyword>
<keyword evidence="6" id="KW-0540">Nuclease</keyword>
<evidence type="ECO:0000256" key="4">
    <source>
        <dbReference type="ARBA" id="ARBA00012477"/>
    </source>
</evidence>
<keyword evidence="7" id="KW-0479">Metal-binding</keyword>
<comment type="catalytic activity">
    <reaction evidence="1">
        <text>Endonucleolytic cleavage of RNA, removing extra 3' nucleotides from tRNA precursor, generating 3' termini of tRNAs. A 3'-hydroxy group is left at the tRNA terminus and a 5'-phosphoryl group is left at the trailer molecule.</text>
        <dbReference type="EC" id="3.1.26.11"/>
    </reaction>
</comment>